<dbReference type="AlphaFoldDB" id="A0A1M5ZA75"/>
<protein>
    <submittedName>
        <fullName evidence="2">Uncharacterized protein</fullName>
    </submittedName>
</protein>
<keyword evidence="3" id="KW-1185">Reference proteome</keyword>
<feature type="chain" id="PRO_5012657840" evidence="1">
    <location>
        <begin position="19"/>
        <end position="192"/>
    </location>
</feature>
<sequence>MKAWLLIGMSLLSLPLLAADEVEMHISEALEFYKEGNYGEAAASLQYATQLIQQKKGGALAELLPPPLSGWKINMDDETTTNTGMMGGIMVARDYEKGDARVEISLMTDSPMLQGVLMMLSNPSFASAQGSKMERIGRQKAMVTYDEQRRGGELNMVIDNRVLVQISGSNVDRQDLLDYAAALDVEAISEMP</sequence>
<dbReference type="OrthoDB" id="5766180at2"/>
<accession>A0A1M5ZA75</accession>
<proteinExistence type="predicted"/>
<dbReference type="STRING" id="299255.SAMN02745129_0087"/>
<dbReference type="Proteomes" id="UP000184268">
    <property type="component" value="Unassembled WGS sequence"/>
</dbReference>
<evidence type="ECO:0000313" key="3">
    <source>
        <dbReference type="Proteomes" id="UP000184268"/>
    </source>
</evidence>
<reference evidence="2 3" key="1">
    <citation type="submission" date="2016-11" db="EMBL/GenBank/DDBJ databases">
        <authorList>
            <person name="Jaros S."/>
            <person name="Januszkiewicz K."/>
            <person name="Wedrychowicz H."/>
        </authorList>
    </citation>
    <scope>NUCLEOTIDE SEQUENCE [LARGE SCALE GENOMIC DNA]</scope>
    <source>
        <strain evidence="2 3">DSM 16917</strain>
    </source>
</reference>
<keyword evidence="1" id="KW-0732">Signal</keyword>
<feature type="signal peptide" evidence="1">
    <location>
        <begin position="1"/>
        <end position="18"/>
    </location>
</feature>
<dbReference type="RefSeq" id="WP_073326137.1">
    <property type="nucleotide sequence ID" value="NZ_FQXG01000010.1"/>
</dbReference>
<organism evidence="2 3">
    <name type="scientific">Ferrimonas marina</name>
    <dbReference type="NCBI Taxonomy" id="299255"/>
    <lineage>
        <taxon>Bacteria</taxon>
        <taxon>Pseudomonadati</taxon>
        <taxon>Pseudomonadota</taxon>
        <taxon>Gammaproteobacteria</taxon>
        <taxon>Alteromonadales</taxon>
        <taxon>Ferrimonadaceae</taxon>
        <taxon>Ferrimonas</taxon>
    </lineage>
</organism>
<evidence type="ECO:0000256" key="1">
    <source>
        <dbReference type="SAM" id="SignalP"/>
    </source>
</evidence>
<name>A0A1M5ZA75_9GAMM</name>
<dbReference type="EMBL" id="FQXG01000010">
    <property type="protein sequence ID" value="SHI21135.1"/>
    <property type="molecule type" value="Genomic_DNA"/>
</dbReference>
<gene>
    <name evidence="2" type="ORF">SAMN02745129_0087</name>
</gene>
<evidence type="ECO:0000313" key="2">
    <source>
        <dbReference type="EMBL" id="SHI21135.1"/>
    </source>
</evidence>